<dbReference type="Gene3D" id="2.60.40.1180">
    <property type="entry name" value="Golgi alpha-mannosidase II"/>
    <property type="match status" value="2"/>
</dbReference>
<evidence type="ECO:0008006" key="9">
    <source>
        <dbReference type="Google" id="ProtNLM"/>
    </source>
</evidence>
<evidence type="ECO:0000313" key="7">
    <source>
        <dbReference type="EMBL" id="KAJ3261023.1"/>
    </source>
</evidence>
<feature type="signal peptide" evidence="3">
    <location>
        <begin position="1"/>
        <end position="17"/>
    </location>
</feature>
<sequence length="894" mass="98580">MLYQVIHALLLTGAVTANCIGIQRFVKQISSGQYLAVEVLKDDVLHFETATNRAKPPGNIYLSQMVDSDNFGANYNCGPSVYNVASSGYQFSTSKMRVTIDPNTLAITVFDLEKNFALTTFTYANLNTGLQVLQFTKEQTQAVYGIATGFAADSAFGSPNGNFAGKKYTQPLARGRDPSATRYGNAMQAFDSGASDSTQFPIMYALGPNNYNWALFIDNIYPHDWDFTSNTYSVNMWGNIRFFVFQGRSLLSLRQKYLTLVGPPKLPSREMFGMQQSLFGYRSFNEVFQNLDKLKAANMPVDGIVLDLLWFGGLISEIPNGQDLTHTNFGSLTWDLANFPDPVTNVNKMRSQYGVGVTMIEEPLIGQNNPTFQLLQKNQALATTGYNQPPSILNYNPWWGVGGYIDWTSPGSDVWMDCKRCAFIQGCVVDATKCAGVPSTPQVDVTAHWIDLGEPEQFNDGARYWGYPDDLGNWHTNHGDVHNIYQLLATQRLYQGYQRHNLRRRPTTMVRTGTSGIQRYGITMWSGDVSCNLPVLGNHIGSQKHIIMAGIDFYGSDAGGFNRGGCTNSQPVTFTRWFMVSSWMDIPLRPHAGQYNNGINNPPDMSIETNPSQIGDIPSNKFNLVQRYQLVPYYYALAHHANMNSEPIFRPMFLAFQNDSNTWSLGSQFMLGNSLMVAIDANYGTQSINVYLPSGTWFDYHTHEKFTSTGQSISRPLTQNVNGVTVSTTPVLALAGGIVTKAYVDDNTYNSQGLQANGTVINTLITRVWPTKAGSSFVHVEDDGVTSAYLNGTRATTAISQVQSATSVTVTIKGTTGSFTGMPQSRQYGVEVVLPQANTPFTSVTVNGAFIPLGSNSFVLNGQSGYTFTENNLVAVAYSSFVSATTDKVFVFNF</sequence>
<dbReference type="Gene3D" id="2.60.40.1760">
    <property type="entry name" value="glycosyl hydrolase (family 31)"/>
    <property type="match status" value="1"/>
</dbReference>
<dbReference type="SUPFAM" id="SSF51011">
    <property type="entry name" value="Glycosyl hydrolase domain"/>
    <property type="match status" value="1"/>
</dbReference>
<dbReference type="InterPro" id="IPR033403">
    <property type="entry name" value="DUF5110"/>
</dbReference>
<dbReference type="InterPro" id="IPR048395">
    <property type="entry name" value="Glyco_hydro_31_C"/>
</dbReference>
<comment type="similarity">
    <text evidence="1 2">Belongs to the glycosyl hydrolase 31 family.</text>
</comment>
<reference evidence="7" key="1">
    <citation type="submission" date="2020-05" db="EMBL/GenBank/DDBJ databases">
        <title>Phylogenomic resolution of chytrid fungi.</title>
        <authorList>
            <person name="Stajich J.E."/>
            <person name="Amses K."/>
            <person name="Simmons R."/>
            <person name="Seto K."/>
            <person name="Myers J."/>
            <person name="Bonds A."/>
            <person name="Quandt C.A."/>
            <person name="Barry K."/>
            <person name="Liu P."/>
            <person name="Grigoriev I."/>
            <person name="Longcore J.E."/>
            <person name="James T.Y."/>
        </authorList>
    </citation>
    <scope>NUCLEOTIDE SEQUENCE</scope>
    <source>
        <strain evidence="7">PLAUS21</strain>
    </source>
</reference>
<dbReference type="PANTHER" id="PTHR43863:SF2">
    <property type="entry name" value="MALTASE-GLUCOAMYLASE"/>
    <property type="match status" value="1"/>
</dbReference>
<evidence type="ECO:0000259" key="5">
    <source>
        <dbReference type="Pfam" id="PF17137"/>
    </source>
</evidence>
<dbReference type="GO" id="GO:0005975">
    <property type="term" value="P:carbohydrate metabolic process"/>
    <property type="evidence" value="ECO:0007669"/>
    <property type="project" value="InterPro"/>
</dbReference>
<evidence type="ECO:0000256" key="2">
    <source>
        <dbReference type="RuleBase" id="RU361185"/>
    </source>
</evidence>
<comment type="caution">
    <text evidence="7">The sequence shown here is derived from an EMBL/GenBank/DDBJ whole genome shotgun (WGS) entry which is preliminary data.</text>
</comment>
<protein>
    <recommendedName>
        <fullName evidence="9">Alpha-glucosidase</fullName>
    </recommendedName>
</protein>
<dbReference type="InterPro" id="IPR051816">
    <property type="entry name" value="Glycosyl_Hydrolase_31"/>
</dbReference>
<organism evidence="7 8">
    <name type="scientific">Boothiomyces macroporosus</name>
    <dbReference type="NCBI Taxonomy" id="261099"/>
    <lineage>
        <taxon>Eukaryota</taxon>
        <taxon>Fungi</taxon>
        <taxon>Fungi incertae sedis</taxon>
        <taxon>Chytridiomycota</taxon>
        <taxon>Chytridiomycota incertae sedis</taxon>
        <taxon>Chytridiomycetes</taxon>
        <taxon>Rhizophydiales</taxon>
        <taxon>Terramycetaceae</taxon>
        <taxon>Boothiomyces</taxon>
    </lineage>
</organism>
<dbReference type="GO" id="GO:0004553">
    <property type="term" value="F:hydrolase activity, hydrolyzing O-glycosyl compounds"/>
    <property type="evidence" value="ECO:0007669"/>
    <property type="project" value="InterPro"/>
</dbReference>
<feature type="domain" description="Glycoside hydrolase family 31 TIM barrel" evidence="4">
    <location>
        <begin position="264"/>
        <end position="637"/>
    </location>
</feature>
<dbReference type="Pfam" id="PF17137">
    <property type="entry name" value="DUF5110"/>
    <property type="match status" value="1"/>
</dbReference>
<dbReference type="Gene3D" id="3.20.20.80">
    <property type="entry name" value="Glycosidases"/>
    <property type="match status" value="1"/>
</dbReference>
<accession>A0AAD5YAH3</accession>
<keyword evidence="2" id="KW-0378">Hydrolase</keyword>
<dbReference type="EMBL" id="JADGKB010000008">
    <property type="protein sequence ID" value="KAJ3261023.1"/>
    <property type="molecule type" value="Genomic_DNA"/>
</dbReference>
<gene>
    <name evidence="7" type="ORF">HK103_006978</name>
</gene>
<evidence type="ECO:0000256" key="3">
    <source>
        <dbReference type="SAM" id="SignalP"/>
    </source>
</evidence>
<dbReference type="InterPro" id="IPR013780">
    <property type="entry name" value="Glyco_hydro_b"/>
</dbReference>
<name>A0AAD5YAH3_9FUNG</name>
<evidence type="ECO:0000313" key="8">
    <source>
        <dbReference type="Proteomes" id="UP001210925"/>
    </source>
</evidence>
<feature type="chain" id="PRO_5042240117" description="Alpha-glucosidase" evidence="3">
    <location>
        <begin position="18"/>
        <end position="894"/>
    </location>
</feature>
<keyword evidence="3" id="KW-0732">Signal</keyword>
<proteinExistence type="inferred from homology"/>
<dbReference type="AlphaFoldDB" id="A0AAD5YAH3"/>
<dbReference type="InterPro" id="IPR017853">
    <property type="entry name" value="GH"/>
</dbReference>
<dbReference type="Pfam" id="PF01055">
    <property type="entry name" value="Glyco_hydro_31_2nd"/>
    <property type="match status" value="1"/>
</dbReference>
<dbReference type="PANTHER" id="PTHR43863">
    <property type="entry name" value="HYDROLASE, PUTATIVE (AFU_ORTHOLOGUE AFUA_1G03140)-RELATED"/>
    <property type="match status" value="1"/>
</dbReference>
<dbReference type="InterPro" id="IPR000322">
    <property type="entry name" value="Glyco_hydro_31_TIM"/>
</dbReference>
<feature type="domain" description="DUF5110" evidence="5">
    <location>
        <begin position="764"/>
        <end position="833"/>
    </location>
</feature>
<dbReference type="Proteomes" id="UP001210925">
    <property type="component" value="Unassembled WGS sequence"/>
</dbReference>
<evidence type="ECO:0000259" key="4">
    <source>
        <dbReference type="Pfam" id="PF01055"/>
    </source>
</evidence>
<evidence type="ECO:0000259" key="6">
    <source>
        <dbReference type="Pfam" id="PF21365"/>
    </source>
</evidence>
<keyword evidence="8" id="KW-1185">Reference proteome</keyword>
<feature type="domain" description="Glycosyl hydrolase family 31 C-terminal" evidence="6">
    <location>
        <begin position="646"/>
        <end position="739"/>
    </location>
</feature>
<dbReference type="SUPFAM" id="SSF51445">
    <property type="entry name" value="(Trans)glycosidases"/>
    <property type="match status" value="1"/>
</dbReference>
<keyword evidence="2" id="KW-0326">Glycosidase</keyword>
<dbReference type="Pfam" id="PF21365">
    <property type="entry name" value="Glyco_hydro_31_3rd"/>
    <property type="match status" value="1"/>
</dbReference>
<evidence type="ECO:0000256" key="1">
    <source>
        <dbReference type="ARBA" id="ARBA00007806"/>
    </source>
</evidence>